<evidence type="ECO:0000313" key="3">
    <source>
        <dbReference type="Proteomes" id="UP000324222"/>
    </source>
</evidence>
<protein>
    <submittedName>
        <fullName evidence="2">Uncharacterized protein</fullName>
    </submittedName>
</protein>
<proteinExistence type="predicted"/>
<feature type="compositionally biased region" description="Basic and acidic residues" evidence="1">
    <location>
        <begin position="55"/>
        <end position="64"/>
    </location>
</feature>
<organism evidence="2 3">
    <name type="scientific">Portunus trituberculatus</name>
    <name type="common">Swimming crab</name>
    <name type="synonym">Neptunus trituberculatus</name>
    <dbReference type="NCBI Taxonomy" id="210409"/>
    <lineage>
        <taxon>Eukaryota</taxon>
        <taxon>Metazoa</taxon>
        <taxon>Ecdysozoa</taxon>
        <taxon>Arthropoda</taxon>
        <taxon>Crustacea</taxon>
        <taxon>Multicrustacea</taxon>
        <taxon>Malacostraca</taxon>
        <taxon>Eumalacostraca</taxon>
        <taxon>Eucarida</taxon>
        <taxon>Decapoda</taxon>
        <taxon>Pleocyemata</taxon>
        <taxon>Brachyura</taxon>
        <taxon>Eubrachyura</taxon>
        <taxon>Portunoidea</taxon>
        <taxon>Portunidae</taxon>
        <taxon>Portuninae</taxon>
        <taxon>Portunus</taxon>
    </lineage>
</organism>
<gene>
    <name evidence="2" type="ORF">E2C01_068281</name>
</gene>
<sequence length="149" mass="16992">MFELHARFLESDGEWKYLASFSTCSVVTSSVYLGVTKLFSHSELRATLGNPSDLPCRKHPDKSEGTASEPDYRDFEEETEENEDSSSEDSENDSEDPPVFPEQREDRDSGDGEQTPNIVLRTQSGSRRHRRKDSIKERLESLAFNITKK</sequence>
<keyword evidence="3" id="KW-1185">Reference proteome</keyword>
<dbReference type="EMBL" id="VSRR010037873">
    <property type="protein sequence ID" value="MPC73938.1"/>
    <property type="molecule type" value="Genomic_DNA"/>
</dbReference>
<name>A0A5B7HYZ9_PORTR</name>
<comment type="caution">
    <text evidence="2">The sequence shown here is derived from an EMBL/GenBank/DDBJ whole genome shotgun (WGS) entry which is preliminary data.</text>
</comment>
<accession>A0A5B7HYZ9</accession>
<reference evidence="2 3" key="1">
    <citation type="submission" date="2019-05" db="EMBL/GenBank/DDBJ databases">
        <title>Another draft genome of Portunus trituberculatus and its Hox gene families provides insights of decapod evolution.</title>
        <authorList>
            <person name="Jeong J.-H."/>
            <person name="Song I."/>
            <person name="Kim S."/>
            <person name="Choi T."/>
            <person name="Kim D."/>
            <person name="Ryu S."/>
            <person name="Kim W."/>
        </authorList>
    </citation>
    <scope>NUCLEOTIDE SEQUENCE [LARGE SCALE GENOMIC DNA]</scope>
    <source>
        <tissue evidence="2">Muscle</tissue>
    </source>
</reference>
<dbReference type="Proteomes" id="UP000324222">
    <property type="component" value="Unassembled WGS sequence"/>
</dbReference>
<feature type="region of interest" description="Disordered" evidence="1">
    <location>
        <begin position="46"/>
        <end position="134"/>
    </location>
</feature>
<dbReference type="AlphaFoldDB" id="A0A5B7HYZ9"/>
<feature type="compositionally biased region" description="Acidic residues" evidence="1">
    <location>
        <begin position="74"/>
        <end position="96"/>
    </location>
</feature>
<evidence type="ECO:0000256" key="1">
    <source>
        <dbReference type="SAM" id="MobiDB-lite"/>
    </source>
</evidence>
<feature type="compositionally biased region" description="Polar residues" evidence="1">
    <location>
        <begin position="112"/>
        <end position="125"/>
    </location>
</feature>
<evidence type="ECO:0000313" key="2">
    <source>
        <dbReference type="EMBL" id="MPC73938.1"/>
    </source>
</evidence>